<proteinExistence type="predicted"/>
<dbReference type="Proteomes" id="UP000294832">
    <property type="component" value="Unassembled WGS sequence"/>
</dbReference>
<reference evidence="1 2" key="1">
    <citation type="submission" date="2019-03" db="EMBL/GenBank/DDBJ databases">
        <title>Freshwater and sediment microbial communities from various areas in North America, analyzing microbe dynamics in response to fracking.</title>
        <authorList>
            <person name="Lamendella R."/>
        </authorList>
    </citation>
    <scope>NUCLEOTIDE SEQUENCE [LARGE SCALE GENOMIC DNA]</scope>
    <source>
        <strain evidence="1 2">74A</strain>
    </source>
</reference>
<accession>A0A4R2FAX3</accession>
<dbReference type="AlphaFoldDB" id="A0A4R2FAX3"/>
<keyword evidence="2" id="KW-1185">Reference proteome</keyword>
<dbReference type="EMBL" id="SLWF01000009">
    <property type="protein sequence ID" value="TCN85380.1"/>
    <property type="molecule type" value="Genomic_DNA"/>
</dbReference>
<name>A0A4R2FAX3_9GAMM</name>
<comment type="caution">
    <text evidence="1">The sequence shown here is derived from an EMBL/GenBank/DDBJ whole genome shotgun (WGS) entry which is preliminary data.</text>
</comment>
<sequence>MMTPQVALPALMHEHQLLALLQLQPSSTAVSASVTALQLPLPIHLTPDEALLQQLAQLLPQALSFAAQQLQLGHKLLLTAADAGLLGVMMAELLASNGAAPVHAVAQVRSMYDAAFADDGWDQFVFDVLYRLQG</sequence>
<organism evidence="1 2">
    <name type="scientific">Shewanella fodinae</name>
    <dbReference type="NCBI Taxonomy" id="552357"/>
    <lineage>
        <taxon>Bacteria</taxon>
        <taxon>Pseudomonadati</taxon>
        <taxon>Pseudomonadota</taxon>
        <taxon>Gammaproteobacteria</taxon>
        <taxon>Alteromonadales</taxon>
        <taxon>Shewanellaceae</taxon>
        <taxon>Shewanella</taxon>
    </lineage>
</organism>
<evidence type="ECO:0000313" key="2">
    <source>
        <dbReference type="Proteomes" id="UP000294832"/>
    </source>
</evidence>
<gene>
    <name evidence="1" type="ORF">EDC91_10940</name>
</gene>
<protein>
    <submittedName>
        <fullName evidence="1">Uncharacterized protein</fullName>
    </submittedName>
</protein>
<evidence type="ECO:0000313" key="1">
    <source>
        <dbReference type="EMBL" id="TCN85380.1"/>
    </source>
</evidence>